<evidence type="ECO:0008006" key="3">
    <source>
        <dbReference type="Google" id="ProtNLM"/>
    </source>
</evidence>
<dbReference type="Proteomes" id="UP000177111">
    <property type="component" value="Unassembled WGS sequence"/>
</dbReference>
<name>A0A1F8H0T5_9BACT</name>
<accession>A0A1F8H0T5</accession>
<protein>
    <recommendedName>
        <fullName evidence="3">HD domain-containing protein</fullName>
    </recommendedName>
</protein>
<sequence>MIKKLEDLLNLMPEEKKNIAFSIWQKYKIEFETLPGSINKHQAWPGGYKDHIQEVMNIAELLFDSLSKLRELPFLLDSALFILFIHDYDKLVRYQKTENGFERKDDYSDMTEEIQNFLKKEFNYSLSQEELNALKYIHGEGKNYSANERVMQPLAAFVHCCDTISARIWHDYGKSR</sequence>
<evidence type="ECO:0000313" key="2">
    <source>
        <dbReference type="Proteomes" id="UP000177111"/>
    </source>
</evidence>
<organism evidence="1 2">
    <name type="scientific">Candidatus Yanofskybacteria bacterium RIFCSPLOWO2_02_FULL_44_18</name>
    <dbReference type="NCBI Taxonomy" id="1802705"/>
    <lineage>
        <taxon>Bacteria</taxon>
        <taxon>Candidatus Yanofskyibacteriota</taxon>
    </lineage>
</organism>
<dbReference type="EMBL" id="MGKT01000004">
    <property type="protein sequence ID" value="OGN31295.1"/>
    <property type="molecule type" value="Genomic_DNA"/>
</dbReference>
<comment type="caution">
    <text evidence="1">The sequence shown here is derived from an EMBL/GenBank/DDBJ whole genome shotgun (WGS) entry which is preliminary data.</text>
</comment>
<proteinExistence type="predicted"/>
<gene>
    <name evidence="1" type="ORF">A3I96_00605</name>
</gene>
<dbReference type="AlphaFoldDB" id="A0A1F8H0T5"/>
<evidence type="ECO:0000313" key="1">
    <source>
        <dbReference type="EMBL" id="OGN31295.1"/>
    </source>
</evidence>
<reference evidence="1 2" key="1">
    <citation type="journal article" date="2016" name="Nat. Commun.">
        <title>Thousands of microbial genomes shed light on interconnected biogeochemical processes in an aquifer system.</title>
        <authorList>
            <person name="Anantharaman K."/>
            <person name="Brown C.T."/>
            <person name="Hug L.A."/>
            <person name="Sharon I."/>
            <person name="Castelle C.J."/>
            <person name="Probst A.J."/>
            <person name="Thomas B.C."/>
            <person name="Singh A."/>
            <person name="Wilkins M.J."/>
            <person name="Karaoz U."/>
            <person name="Brodie E.L."/>
            <person name="Williams K.H."/>
            <person name="Hubbard S.S."/>
            <person name="Banfield J.F."/>
        </authorList>
    </citation>
    <scope>NUCLEOTIDE SEQUENCE [LARGE SCALE GENOMIC DNA]</scope>
</reference>